<feature type="compositionally biased region" description="Low complexity" evidence="1">
    <location>
        <begin position="54"/>
        <end position="66"/>
    </location>
</feature>
<proteinExistence type="predicted"/>
<accession>A0A6J5XM83</accession>
<dbReference type="PANTHER" id="PTHR46050:SF11">
    <property type="entry name" value="THIOREDOXIN DOMAIN-CONTAINING PROTEIN"/>
    <property type="match status" value="1"/>
</dbReference>
<reference evidence="3" key="1">
    <citation type="journal article" date="2020" name="Genome Biol.">
        <title>Gamete binning: chromosome-level and haplotype-resolved genome assembly enabled by high-throughput single-cell sequencing of gamete genomes.</title>
        <authorList>
            <person name="Campoy J.A."/>
            <person name="Sun H."/>
            <person name="Goel M."/>
            <person name="Jiao W.-B."/>
            <person name="Folz-Donahue K."/>
            <person name="Wang N."/>
            <person name="Rubio M."/>
            <person name="Liu C."/>
            <person name="Kukat C."/>
            <person name="Ruiz D."/>
            <person name="Huettel B."/>
            <person name="Schneeberger K."/>
        </authorList>
    </citation>
    <scope>NUCLEOTIDE SEQUENCE [LARGE SCALE GENOMIC DNA]</scope>
    <source>
        <strain evidence="3">cv. Rojo Pasion</strain>
    </source>
</reference>
<name>A0A6J5XM83_PRUAR</name>
<sequence>MFLGTCGVLFWKTEEHGPRRWDVQVKNAEMDCSDHRQSKTEIYKGNDASNGFLSSPCNSSLSNEGSSKSKKGSSRTCEAIKNRNLVADENAKAHHQRSVSLGNVCKSPENFKDGQAIEARPKNHVLGLGRCHYGHGNITRRVNVAAGNKSMPKSPNFLSSQSSSAYHKSLEGLNNMGNMECRRASFLDAISFYDKVIALGAQNAACHNNKGRTSA</sequence>
<evidence type="ECO:0000256" key="1">
    <source>
        <dbReference type="SAM" id="MobiDB-lite"/>
    </source>
</evidence>
<keyword evidence="3" id="KW-1185">Reference proteome</keyword>
<dbReference type="AlphaFoldDB" id="A0A6J5XM83"/>
<gene>
    <name evidence="2" type="ORF">ORAREDHAP_LOCUS39618</name>
</gene>
<dbReference type="Proteomes" id="UP000507245">
    <property type="component" value="Unassembled WGS sequence"/>
</dbReference>
<dbReference type="EMBL" id="CAEKKB010000006">
    <property type="protein sequence ID" value="CAB4315046.1"/>
    <property type="molecule type" value="Genomic_DNA"/>
</dbReference>
<protein>
    <submittedName>
        <fullName evidence="2">Uncharacterized protein</fullName>
    </submittedName>
</protein>
<evidence type="ECO:0000313" key="3">
    <source>
        <dbReference type="Proteomes" id="UP000507245"/>
    </source>
</evidence>
<organism evidence="2 3">
    <name type="scientific">Prunus armeniaca</name>
    <name type="common">Apricot</name>
    <name type="synonym">Armeniaca vulgaris</name>
    <dbReference type="NCBI Taxonomy" id="36596"/>
    <lineage>
        <taxon>Eukaryota</taxon>
        <taxon>Viridiplantae</taxon>
        <taxon>Streptophyta</taxon>
        <taxon>Embryophyta</taxon>
        <taxon>Tracheophyta</taxon>
        <taxon>Spermatophyta</taxon>
        <taxon>Magnoliopsida</taxon>
        <taxon>eudicotyledons</taxon>
        <taxon>Gunneridae</taxon>
        <taxon>Pentapetalae</taxon>
        <taxon>rosids</taxon>
        <taxon>fabids</taxon>
        <taxon>Rosales</taxon>
        <taxon>Rosaceae</taxon>
        <taxon>Amygdaloideae</taxon>
        <taxon>Amygdaleae</taxon>
        <taxon>Prunus</taxon>
    </lineage>
</organism>
<dbReference type="InterPro" id="IPR044534">
    <property type="entry name" value="TTL1-4"/>
</dbReference>
<dbReference type="GO" id="GO:0005737">
    <property type="term" value="C:cytoplasm"/>
    <property type="evidence" value="ECO:0007669"/>
    <property type="project" value="TreeGrafter"/>
</dbReference>
<dbReference type="OrthoDB" id="1173463at2759"/>
<feature type="region of interest" description="Disordered" evidence="1">
    <location>
        <begin position="54"/>
        <end position="77"/>
    </location>
</feature>
<dbReference type="PANTHER" id="PTHR46050">
    <property type="entry name" value="TPR REPEAT-CONTAINING THIOREDOXIN"/>
    <property type="match status" value="1"/>
</dbReference>
<evidence type="ECO:0000313" key="2">
    <source>
        <dbReference type="EMBL" id="CAB4315046.1"/>
    </source>
</evidence>